<dbReference type="Proteomes" id="UP000054217">
    <property type="component" value="Unassembled WGS sequence"/>
</dbReference>
<evidence type="ECO:0000313" key="2">
    <source>
        <dbReference type="Proteomes" id="UP000054217"/>
    </source>
</evidence>
<evidence type="ECO:0000313" key="1">
    <source>
        <dbReference type="EMBL" id="KIO06270.1"/>
    </source>
</evidence>
<accession>A0A0C3NZJ4</accession>
<dbReference type="AlphaFoldDB" id="A0A0C3NZJ4"/>
<reference evidence="2" key="2">
    <citation type="submission" date="2015-01" db="EMBL/GenBank/DDBJ databases">
        <title>Evolutionary Origins and Diversification of the Mycorrhizal Mutualists.</title>
        <authorList>
            <consortium name="DOE Joint Genome Institute"/>
            <consortium name="Mycorrhizal Genomics Consortium"/>
            <person name="Kohler A."/>
            <person name="Kuo A."/>
            <person name="Nagy L.G."/>
            <person name="Floudas D."/>
            <person name="Copeland A."/>
            <person name="Barry K.W."/>
            <person name="Cichocki N."/>
            <person name="Veneault-Fourrey C."/>
            <person name="LaButti K."/>
            <person name="Lindquist E.A."/>
            <person name="Lipzen A."/>
            <person name="Lundell T."/>
            <person name="Morin E."/>
            <person name="Murat C."/>
            <person name="Riley R."/>
            <person name="Ohm R."/>
            <person name="Sun H."/>
            <person name="Tunlid A."/>
            <person name="Henrissat B."/>
            <person name="Grigoriev I.V."/>
            <person name="Hibbett D.S."/>
            <person name="Martin F."/>
        </authorList>
    </citation>
    <scope>NUCLEOTIDE SEQUENCE [LARGE SCALE GENOMIC DNA]</scope>
    <source>
        <strain evidence="2">Marx 270</strain>
    </source>
</reference>
<gene>
    <name evidence="1" type="ORF">M404DRAFT_139147</name>
</gene>
<name>A0A0C3NZJ4_PISTI</name>
<dbReference type="OrthoDB" id="3234349at2759"/>
<reference evidence="1 2" key="1">
    <citation type="submission" date="2014-04" db="EMBL/GenBank/DDBJ databases">
        <authorList>
            <consortium name="DOE Joint Genome Institute"/>
            <person name="Kuo A."/>
            <person name="Kohler A."/>
            <person name="Costa M.D."/>
            <person name="Nagy L.G."/>
            <person name="Floudas D."/>
            <person name="Copeland A."/>
            <person name="Barry K.W."/>
            <person name="Cichocki N."/>
            <person name="Veneault-Fourrey C."/>
            <person name="LaButti K."/>
            <person name="Lindquist E.A."/>
            <person name="Lipzen A."/>
            <person name="Lundell T."/>
            <person name="Morin E."/>
            <person name="Murat C."/>
            <person name="Sun H."/>
            <person name="Tunlid A."/>
            <person name="Henrissat B."/>
            <person name="Grigoriev I.V."/>
            <person name="Hibbett D.S."/>
            <person name="Martin F."/>
            <person name="Nordberg H.P."/>
            <person name="Cantor M.N."/>
            <person name="Hua S.X."/>
        </authorList>
    </citation>
    <scope>NUCLEOTIDE SEQUENCE [LARGE SCALE GENOMIC DNA]</scope>
    <source>
        <strain evidence="1 2">Marx 270</strain>
    </source>
</reference>
<dbReference type="InParanoid" id="A0A0C3NZJ4"/>
<keyword evidence="2" id="KW-1185">Reference proteome</keyword>
<protein>
    <submittedName>
        <fullName evidence="1">Uncharacterized protein</fullName>
    </submittedName>
</protein>
<proteinExistence type="predicted"/>
<organism evidence="1 2">
    <name type="scientific">Pisolithus tinctorius Marx 270</name>
    <dbReference type="NCBI Taxonomy" id="870435"/>
    <lineage>
        <taxon>Eukaryota</taxon>
        <taxon>Fungi</taxon>
        <taxon>Dikarya</taxon>
        <taxon>Basidiomycota</taxon>
        <taxon>Agaricomycotina</taxon>
        <taxon>Agaricomycetes</taxon>
        <taxon>Agaricomycetidae</taxon>
        <taxon>Boletales</taxon>
        <taxon>Sclerodermatineae</taxon>
        <taxon>Pisolithaceae</taxon>
        <taxon>Pisolithus</taxon>
    </lineage>
</organism>
<dbReference type="STRING" id="870435.A0A0C3NZJ4"/>
<dbReference type="EMBL" id="KN831963">
    <property type="protein sequence ID" value="KIO06270.1"/>
    <property type="molecule type" value="Genomic_DNA"/>
</dbReference>
<dbReference type="HOGENOM" id="CLU_2062424_0_0_1"/>
<sequence>MRTPQDHRAHVDQWCLAKTSNEQDFIAKTYGVRFSELLRLPYWNLIWFTVLDSMHAFFLHTLLQHIQYIWGTSPMAPTGDGSNSPTVKPPPKPSFTELCKGLKVLLKENSSDQSAETVS</sequence>